<keyword evidence="2" id="KW-0812">Transmembrane</keyword>
<feature type="transmembrane region" description="Helical" evidence="2">
    <location>
        <begin position="230"/>
        <end position="250"/>
    </location>
</feature>
<dbReference type="GO" id="GO:0009103">
    <property type="term" value="P:lipopolysaccharide biosynthetic process"/>
    <property type="evidence" value="ECO:0007669"/>
    <property type="project" value="TreeGrafter"/>
</dbReference>
<dbReference type="OrthoDB" id="3404679at2"/>
<dbReference type="Pfam" id="PF19040">
    <property type="entry name" value="SGNH"/>
    <property type="match status" value="1"/>
</dbReference>
<proteinExistence type="predicted"/>
<dbReference type="PANTHER" id="PTHR23028">
    <property type="entry name" value="ACETYLTRANSFERASE"/>
    <property type="match status" value="1"/>
</dbReference>
<feature type="domain" description="SGNH" evidence="4">
    <location>
        <begin position="479"/>
        <end position="706"/>
    </location>
</feature>
<dbReference type="GO" id="GO:0016747">
    <property type="term" value="F:acyltransferase activity, transferring groups other than amino-acyl groups"/>
    <property type="evidence" value="ECO:0007669"/>
    <property type="project" value="InterPro"/>
</dbReference>
<evidence type="ECO:0000259" key="4">
    <source>
        <dbReference type="Pfam" id="PF19040"/>
    </source>
</evidence>
<feature type="transmembrane region" description="Helical" evidence="2">
    <location>
        <begin position="95"/>
        <end position="114"/>
    </location>
</feature>
<feature type="transmembrane region" description="Helical" evidence="2">
    <location>
        <begin position="262"/>
        <end position="281"/>
    </location>
</feature>
<evidence type="ECO:0000259" key="3">
    <source>
        <dbReference type="Pfam" id="PF01757"/>
    </source>
</evidence>
<dbReference type="HOGENOM" id="CLU_005679_10_1_11"/>
<gene>
    <name evidence="5" type="ordered locus">Sked_14070</name>
</gene>
<feature type="transmembrane region" description="Helical" evidence="2">
    <location>
        <begin position="204"/>
        <end position="224"/>
    </location>
</feature>
<evidence type="ECO:0000313" key="5">
    <source>
        <dbReference type="EMBL" id="ACZ21345.1"/>
    </source>
</evidence>
<feature type="region of interest" description="Disordered" evidence="1">
    <location>
        <begin position="464"/>
        <end position="484"/>
    </location>
</feature>
<keyword evidence="5" id="KW-0808">Transferase</keyword>
<dbReference type="PANTHER" id="PTHR23028:SF53">
    <property type="entry name" value="ACYL_TRANSF_3 DOMAIN-CONTAINING PROTEIN"/>
    <property type="match status" value="1"/>
</dbReference>
<keyword evidence="2" id="KW-1133">Transmembrane helix</keyword>
<protein>
    <submittedName>
        <fullName evidence="5">Predicted acyltransferase</fullName>
    </submittedName>
</protein>
<feature type="transmembrane region" description="Helical" evidence="2">
    <location>
        <begin position="52"/>
        <end position="74"/>
    </location>
</feature>
<feature type="domain" description="Acyltransferase 3" evidence="3">
    <location>
        <begin position="28"/>
        <end position="372"/>
    </location>
</feature>
<keyword evidence="5" id="KW-0012">Acyltransferase</keyword>
<dbReference type="RefSeq" id="WP_012866414.1">
    <property type="nucleotide sequence ID" value="NC_013521.1"/>
</dbReference>
<dbReference type="InterPro" id="IPR043968">
    <property type="entry name" value="SGNH"/>
</dbReference>
<dbReference type="InterPro" id="IPR002656">
    <property type="entry name" value="Acyl_transf_3_dom"/>
</dbReference>
<feature type="transmembrane region" description="Helical" evidence="2">
    <location>
        <begin position="287"/>
        <end position="307"/>
    </location>
</feature>
<keyword evidence="6" id="KW-1185">Reference proteome</keyword>
<feature type="compositionally biased region" description="Basic and acidic residues" evidence="1">
    <location>
        <begin position="467"/>
        <end position="484"/>
    </location>
</feature>
<accession>D1BF49</accession>
<dbReference type="KEGG" id="ske:Sked_14070"/>
<feature type="transmembrane region" description="Helical" evidence="2">
    <location>
        <begin position="357"/>
        <end position="375"/>
    </location>
</feature>
<feature type="transmembrane region" description="Helical" evidence="2">
    <location>
        <begin position="166"/>
        <end position="183"/>
    </location>
</feature>
<dbReference type="InterPro" id="IPR050879">
    <property type="entry name" value="Acyltransferase_3"/>
</dbReference>
<dbReference type="eggNOG" id="COG1835">
    <property type="taxonomic scope" value="Bacteria"/>
</dbReference>
<feature type="transmembrane region" description="Helical" evidence="2">
    <location>
        <begin position="319"/>
        <end position="345"/>
    </location>
</feature>
<dbReference type="AlphaFoldDB" id="D1BF49"/>
<dbReference type="EMBL" id="CP001819">
    <property type="protein sequence ID" value="ACZ21345.1"/>
    <property type="molecule type" value="Genomic_DNA"/>
</dbReference>
<dbReference type="Proteomes" id="UP000000322">
    <property type="component" value="Chromosome"/>
</dbReference>
<dbReference type="Pfam" id="PF01757">
    <property type="entry name" value="Acyl_transf_3"/>
    <property type="match status" value="1"/>
</dbReference>
<organism evidence="5 6">
    <name type="scientific">Sanguibacter keddieii (strain ATCC 51767 / DSM 10542 / NCFB 3025 / ST-74)</name>
    <dbReference type="NCBI Taxonomy" id="446469"/>
    <lineage>
        <taxon>Bacteria</taxon>
        <taxon>Bacillati</taxon>
        <taxon>Actinomycetota</taxon>
        <taxon>Actinomycetes</taxon>
        <taxon>Micrococcales</taxon>
        <taxon>Sanguibacteraceae</taxon>
        <taxon>Sanguibacter</taxon>
    </lineage>
</organism>
<evidence type="ECO:0000256" key="2">
    <source>
        <dbReference type="SAM" id="Phobius"/>
    </source>
</evidence>
<feature type="transmembrane region" description="Helical" evidence="2">
    <location>
        <begin position="396"/>
        <end position="416"/>
    </location>
</feature>
<keyword evidence="2" id="KW-0472">Membrane</keyword>
<evidence type="ECO:0000313" key="6">
    <source>
        <dbReference type="Proteomes" id="UP000000322"/>
    </source>
</evidence>
<reference evidence="5 6" key="1">
    <citation type="journal article" date="2009" name="Stand. Genomic Sci.">
        <title>Complete genome sequence of Sanguibacter keddieii type strain (ST-74).</title>
        <authorList>
            <person name="Ivanova N."/>
            <person name="Sikorski J."/>
            <person name="Sims D."/>
            <person name="Brettin T."/>
            <person name="Detter J.C."/>
            <person name="Han C."/>
            <person name="Lapidus A."/>
            <person name="Copeland A."/>
            <person name="Glavina Del Rio T."/>
            <person name="Nolan M."/>
            <person name="Chen F."/>
            <person name="Lucas S."/>
            <person name="Tice H."/>
            <person name="Cheng J.F."/>
            <person name="Bruce D."/>
            <person name="Goodwin L."/>
            <person name="Pitluck S."/>
            <person name="Pati A."/>
            <person name="Mavromatis K."/>
            <person name="Chen A."/>
            <person name="Palaniappan K."/>
            <person name="D'haeseleer P."/>
            <person name="Chain P."/>
            <person name="Bristow J."/>
            <person name="Eisen J.A."/>
            <person name="Markowitz V."/>
            <person name="Hugenholtz P."/>
            <person name="Goker M."/>
            <person name="Pukall R."/>
            <person name="Klenk H.P."/>
            <person name="Kyrpides N.C."/>
        </authorList>
    </citation>
    <scope>NUCLEOTIDE SEQUENCE [LARGE SCALE GENOMIC DNA]</scope>
    <source>
        <strain evidence="6">ATCC 51767 / DSM 10542 / NCFB 3025 / ST-74</strain>
    </source>
</reference>
<evidence type="ECO:0000256" key="1">
    <source>
        <dbReference type="SAM" id="MobiDB-lite"/>
    </source>
</evidence>
<name>D1BF49_SANKS</name>
<sequence length="722" mass="75800">MTSALSRPAPDAAPAGPSVRRPTAIVPEIQALRALAVAGVVVYHLWPSVLPAGFVGVDVFFVISGYLITSHMIGEVERTGRLGLARFYARRARRILPAATLVVVTTALAAVALLPELRWAEVTRQGTASLLWVQNWLLASDSVDYLAEGAAPSPFQHFWSLSIEEQFYVLWPVALVLLLWARSRRGARRRAEAAPSGAAGARRSALVLVLVLTLVSFVCSVVVTASGDPAAYFVSHTRFWELGVGALLALSALRTSDARVRAATAWLGLVLIAGGMVLVPLDGFPGALALVPTVGAALVILAARSGGTPTVRRLSSGRAVLWLGDVSYSLYLWHWPVLVLAPFAVARVSGATSVAEASTTVLVGVLGASLLLAGLTRRVVEVPFHRGLRPGASARAVLVAAAVLLVVSVVVVQVPGRTAEARADDRAAGAQALLAEAPDALGAGSLTTVGINTFASTSRTIVPAPENPREELPEGAEGRCKASRDGEEVAPRCEFGPADAERVVALVGDSHAEQYLPTLQAVAAEHDVRVITYLRSSCPYSTAQPTSDAERGGLCVRSNDATTEAMLADPSIDVVVTSNRTDVDFVATDSVASPVDGLVEAWTRLSEAGLPVVVLSDNPQMLPEDATTECVVTHAVDPSVCARTAADALPLDHQVAAAAETDVTFVDTEPWFCAEGSCPPVIGSVLVYRDYHHITPAYARTLAPLLWDAMAGVVGDSPDEEG</sequence>
<dbReference type="GO" id="GO:0016020">
    <property type="term" value="C:membrane"/>
    <property type="evidence" value="ECO:0007669"/>
    <property type="project" value="TreeGrafter"/>
</dbReference>
<dbReference type="STRING" id="446469.Sked_14070"/>